<dbReference type="EMBL" id="CP036287">
    <property type="protein sequence ID" value="QDU65752.1"/>
    <property type="molecule type" value="Genomic_DNA"/>
</dbReference>
<accession>A0A518BFK7</accession>
<dbReference type="SUPFAM" id="SSF48452">
    <property type="entry name" value="TPR-like"/>
    <property type="match status" value="1"/>
</dbReference>
<evidence type="ECO:0000256" key="1">
    <source>
        <dbReference type="SAM" id="SignalP"/>
    </source>
</evidence>
<dbReference type="InterPro" id="IPR011990">
    <property type="entry name" value="TPR-like_helical_dom_sf"/>
</dbReference>
<dbReference type="Gene3D" id="1.25.40.10">
    <property type="entry name" value="Tetratricopeptide repeat domain"/>
    <property type="match status" value="1"/>
</dbReference>
<evidence type="ECO:0000313" key="3">
    <source>
        <dbReference type="Proteomes" id="UP000316921"/>
    </source>
</evidence>
<dbReference type="Proteomes" id="UP000316921">
    <property type="component" value="Chromosome"/>
</dbReference>
<name>A0A518BFK7_9BACT</name>
<keyword evidence="3" id="KW-1185">Reference proteome</keyword>
<reference evidence="2 3" key="1">
    <citation type="submission" date="2019-02" db="EMBL/GenBank/DDBJ databases">
        <title>Deep-cultivation of Planctomycetes and their phenomic and genomic characterization uncovers novel biology.</title>
        <authorList>
            <person name="Wiegand S."/>
            <person name="Jogler M."/>
            <person name="Boedeker C."/>
            <person name="Pinto D."/>
            <person name="Vollmers J."/>
            <person name="Rivas-Marin E."/>
            <person name="Kohn T."/>
            <person name="Peeters S.H."/>
            <person name="Heuer A."/>
            <person name="Rast P."/>
            <person name="Oberbeckmann S."/>
            <person name="Bunk B."/>
            <person name="Jeske O."/>
            <person name="Meyerdierks A."/>
            <person name="Storesund J.E."/>
            <person name="Kallscheuer N."/>
            <person name="Luecker S."/>
            <person name="Lage O.M."/>
            <person name="Pohl T."/>
            <person name="Merkel B.J."/>
            <person name="Hornburger P."/>
            <person name="Mueller R.-W."/>
            <person name="Bruemmer F."/>
            <person name="Labrenz M."/>
            <person name="Spormann A.M."/>
            <person name="Op den Camp H."/>
            <person name="Overmann J."/>
            <person name="Amann R."/>
            <person name="Jetten M.S.M."/>
            <person name="Mascher T."/>
            <person name="Medema M.H."/>
            <person name="Devos D.P."/>
            <person name="Kaster A.-K."/>
            <person name="Ovreas L."/>
            <person name="Rohde M."/>
            <person name="Galperin M.Y."/>
            <person name="Jogler C."/>
        </authorList>
    </citation>
    <scope>NUCLEOTIDE SEQUENCE [LARGE SCALE GENOMIC DNA]</scope>
    <source>
        <strain evidence="2 3">Pla133</strain>
    </source>
</reference>
<evidence type="ECO:0000313" key="2">
    <source>
        <dbReference type="EMBL" id="QDU65752.1"/>
    </source>
</evidence>
<feature type="signal peptide" evidence="1">
    <location>
        <begin position="1"/>
        <end position="23"/>
    </location>
</feature>
<dbReference type="AlphaFoldDB" id="A0A518BFK7"/>
<proteinExistence type="predicted"/>
<gene>
    <name evidence="2" type="ORF">Pla133_08180</name>
</gene>
<keyword evidence="1" id="KW-0732">Signal</keyword>
<dbReference type="KEGG" id="pbap:Pla133_08180"/>
<organism evidence="2 3">
    <name type="scientific">Engelhardtia mirabilis</name>
    <dbReference type="NCBI Taxonomy" id="2528011"/>
    <lineage>
        <taxon>Bacteria</taxon>
        <taxon>Pseudomonadati</taxon>
        <taxon>Planctomycetota</taxon>
        <taxon>Planctomycetia</taxon>
        <taxon>Planctomycetia incertae sedis</taxon>
        <taxon>Engelhardtia</taxon>
    </lineage>
</organism>
<dbReference type="RefSeq" id="WP_145062653.1">
    <property type="nucleotide sequence ID" value="NZ_CP036287.1"/>
</dbReference>
<feature type="chain" id="PRO_5021879089" evidence="1">
    <location>
        <begin position="24"/>
        <end position="295"/>
    </location>
</feature>
<sequence length="295" mass="31996" precursor="true">MDAQLGLVACLVALVLAACQATGSGGAETGYVAAAIDPTPLWDFTDPAASEARFAERAEGAAAGEALLWRTQQARALGLQGDFDRARALLAEVERELPAEASEGRVRYCLELGRVENSAGDRAAARPWFAEAWEVASALHLDGLAVDAAHMIGIAAEGDEALRANELALELSATSKDPDARRWRASLENNQGWILFDDKQPEQALVHFERALAAREEQGNLRTIRIAHWSIARCLRELGRLDEALAIQERLARELVEAGETDGYVDQELGELKRALGRDDEALAHLARARELLGE</sequence>
<protein>
    <submittedName>
        <fullName evidence="2">Tetratricopeptide repeat protein</fullName>
    </submittedName>
</protein>